<keyword evidence="2" id="KW-1185">Reference proteome</keyword>
<protein>
    <submittedName>
        <fullName evidence="1">Uncharacterized protein</fullName>
    </submittedName>
</protein>
<sequence length="141" mass="15519">MARSGTDLKMAKLLSFKLYVFRFWDLSFLYPILASAAICKNGVLQIGISAMVIENKVKTLSITTFLLLAKKVLRATAFPEYYSSSSNHPIIVPSDSDIEDAFSSTNVPDYFPATPGNTSPDSSNDLTSNLLATLVFSPYYE</sequence>
<dbReference type="EMBL" id="BQNB010009979">
    <property type="protein sequence ID" value="GJS71067.1"/>
    <property type="molecule type" value="Genomic_DNA"/>
</dbReference>
<dbReference type="Proteomes" id="UP001151760">
    <property type="component" value="Unassembled WGS sequence"/>
</dbReference>
<comment type="caution">
    <text evidence="1">The sequence shown here is derived from an EMBL/GenBank/DDBJ whole genome shotgun (WGS) entry which is preliminary data.</text>
</comment>
<reference evidence="1" key="1">
    <citation type="journal article" date="2022" name="Int. J. Mol. Sci.">
        <title>Draft Genome of Tanacetum Coccineum: Genomic Comparison of Closely Related Tanacetum-Family Plants.</title>
        <authorList>
            <person name="Yamashiro T."/>
            <person name="Shiraishi A."/>
            <person name="Nakayama K."/>
            <person name="Satake H."/>
        </authorList>
    </citation>
    <scope>NUCLEOTIDE SEQUENCE</scope>
</reference>
<proteinExistence type="predicted"/>
<reference evidence="1" key="2">
    <citation type="submission" date="2022-01" db="EMBL/GenBank/DDBJ databases">
        <authorList>
            <person name="Yamashiro T."/>
            <person name="Shiraishi A."/>
            <person name="Satake H."/>
            <person name="Nakayama K."/>
        </authorList>
    </citation>
    <scope>NUCLEOTIDE SEQUENCE</scope>
</reference>
<accession>A0ABQ4Y208</accession>
<evidence type="ECO:0000313" key="1">
    <source>
        <dbReference type="EMBL" id="GJS71067.1"/>
    </source>
</evidence>
<organism evidence="1 2">
    <name type="scientific">Tanacetum coccineum</name>
    <dbReference type="NCBI Taxonomy" id="301880"/>
    <lineage>
        <taxon>Eukaryota</taxon>
        <taxon>Viridiplantae</taxon>
        <taxon>Streptophyta</taxon>
        <taxon>Embryophyta</taxon>
        <taxon>Tracheophyta</taxon>
        <taxon>Spermatophyta</taxon>
        <taxon>Magnoliopsida</taxon>
        <taxon>eudicotyledons</taxon>
        <taxon>Gunneridae</taxon>
        <taxon>Pentapetalae</taxon>
        <taxon>asterids</taxon>
        <taxon>campanulids</taxon>
        <taxon>Asterales</taxon>
        <taxon>Asteraceae</taxon>
        <taxon>Asteroideae</taxon>
        <taxon>Anthemideae</taxon>
        <taxon>Anthemidinae</taxon>
        <taxon>Tanacetum</taxon>
    </lineage>
</organism>
<evidence type="ECO:0000313" key="2">
    <source>
        <dbReference type="Proteomes" id="UP001151760"/>
    </source>
</evidence>
<gene>
    <name evidence="1" type="ORF">Tco_0703908</name>
</gene>
<name>A0ABQ4Y208_9ASTR</name>